<dbReference type="GO" id="GO:0006412">
    <property type="term" value="P:translation"/>
    <property type="evidence" value="ECO:0007669"/>
    <property type="project" value="UniProtKB-UniRule"/>
</dbReference>
<dbReference type="InterPro" id="IPR039699">
    <property type="entry name" value="Ribosomal_uL30"/>
</dbReference>
<comment type="subunit">
    <text evidence="4">Part of the 50S ribosomal subunit.</text>
</comment>
<dbReference type="GO" id="GO:0003723">
    <property type="term" value="F:RNA binding"/>
    <property type="evidence" value="ECO:0007669"/>
    <property type="project" value="TreeGrafter"/>
</dbReference>
<dbReference type="OMA" id="DYITWGE"/>
<accession>A0A8J8TDV9</accession>
<dbReference type="Pfam" id="PF00327">
    <property type="entry name" value="Ribosomal_L30"/>
    <property type="match status" value="1"/>
</dbReference>
<dbReference type="EMBL" id="LVVT01000024">
    <property type="protein sequence ID" value="TQS81165.1"/>
    <property type="molecule type" value="Genomic_DNA"/>
</dbReference>
<dbReference type="RefSeq" id="WP_020448360.1">
    <property type="nucleotide sequence ID" value="NZ_CAYAXV010000002.1"/>
</dbReference>
<dbReference type="GO" id="GO:0022625">
    <property type="term" value="C:cytosolic large ribosomal subunit"/>
    <property type="evidence" value="ECO:0007669"/>
    <property type="project" value="UniProtKB-UniRule"/>
</dbReference>
<evidence type="ECO:0000256" key="4">
    <source>
        <dbReference type="HAMAP-Rule" id="MF_01371"/>
    </source>
</evidence>
<evidence type="ECO:0000259" key="5">
    <source>
        <dbReference type="Pfam" id="PF00327"/>
    </source>
</evidence>
<dbReference type="GO" id="GO:0003735">
    <property type="term" value="F:structural constituent of ribosome"/>
    <property type="evidence" value="ECO:0007669"/>
    <property type="project" value="UniProtKB-UniRule"/>
</dbReference>
<dbReference type="PANTHER" id="PTHR11524:SF16">
    <property type="entry name" value="LARGE RIBOSOMAL SUBUNIT PROTEIN UL30"/>
    <property type="match status" value="1"/>
</dbReference>
<dbReference type="NCBIfam" id="TIGR01309">
    <property type="entry name" value="uL30_arch"/>
    <property type="match status" value="1"/>
</dbReference>
<evidence type="ECO:0000256" key="3">
    <source>
        <dbReference type="ARBA" id="ARBA00023274"/>
    </source>
</evidence>
<evidence type="ECO:0000313" key="7">
    <source>
        <dbReference type="Proteomes" id="UP000752814"/>
    </source>
</evidence>
<dbReference type="InterPro" id="IPR036919">
    <property type="entry name" value="Ribo_uL30_ferredoxin-like_sf"/>
</dbReference>
<dbReference type="GO" id="GO:0000463">
    <property type="term" value="P:maturation of LSU-rRNA from tricistronic rRNA transcript (SSU-rRNA, 5.8S rRNA, LSU-rRNA)"/>
    <property type="evidence" value="ECO:0007669"/>
    <property type="project" value="TreeGrafter"/>
</dbReference>
<keyword evidence="3 4" id="KW-0687">Ribonucleoprotein</keyword>
<keyword evidence="2 4" id="KW-0689">Ribosomal protein</keyword>
<dbReference type="SUPFAM" id="SSF55129">
    <property type="entry name" value="Ribosomal protein L30p/L7e"/>
    <property type="match status" value="1"/>
</dbReference>
<dbReference type="Gene3D" id="1.10.15.30">
    <property type="match status" value="1"/>
</dbReference>
<dbReference type="InterPro" id="IPR016082">
    <property type="entry name" value="Ribosomal_uL30_ferredoxin-like"/>
</dbReference>
<gene>
    <name evidence="6" type="primary">rpl30p</name>
    <name evidence="4" type="synonym">rpl30</name>
    <name evidence="6" type="ORF">A3207_04635</name>
</gene>
<dbReference type="InterPro" id="IPR035808">
    <property type="entry name" value="Ribosomal_uL30_euk_arc"/>
</dbReference>
<dbReference type="GeneID" id="41322883"/>
<evidence type="ECO:0000256" key="2">
    <source>
        <dbReference type="ARBA" id="ARBA00022980"/>
    </source>
</evidence>
<feature type="domain" description="Large ribosomal subunit protein uL30-like ferredoxin-like fold" evidence="5">
    <location>
        <begin position="3"/>
        <end position="52"/>
    </location>
</feature>
<name>A0A8J8TDV9_9ARCH</name>
<reference evidence="6" key="1">
    <citation type="submission" date="2016-03" db="EMBL/GenBank/DDBJ databases">
        <authorList>
            <person name="Borrel G."/>
            <person name="Mccann A."/>
            <person name="O'Toole P.W."/>
        </authorList>
    </citation>
    <scope>NUCLEOTIDE SEQUENCE</scope>
    <source>
        <strain evidence="6">183</strain>
    </source>
</reference>
<dbReference type="PANTHER" id="PTHR11524">
    <property type="entry name" value="60S RIBOSOMAL PROTEIN L7"/>
    <property type="match status" value="1"/>
</dbReference>
<proteinExistence type="inferred from homology"/>
<dbReference type="CDD" id="cd01657">
    <property type="entry name" value="Ribosomal_L7_archeal_euk"/>
    <property type="match status" value="1"/>
</dbReference>
<evidence type="ECO:0000256" key="1">
    <source>
        <dbReference type="ARBA" id="ARBA00007594"/>
    </source>
</evidence>
<organism evidence="6 7">
    <name type="scientific">Candidatus Methanomassiliicoccus intestinalis</name>
    <dbReference type="NCBI Taxonomy" id="1406512"/>
    <lineage>
        <taxon>Archaea</taxon>
        <taxon>Methanobacteriati</taxon>
        <taxon>Thermoplasmatota</taxon>
        <taxon>Thermoplasmata</taxon>
        <taxon>Methanomassiliicoccales</taxon>
        <taxon>Methanomassiliicoccaceae</taxon>
        <taxon>Methanomassiliicoccus</taxon>
    </lineage>
</organism>
<dbReference type="InterPro" id="IPR005997">
    <property type="entry name" value="Ribosomal_uL30_arc"/>
</dbReference>
<sequence length="154" mass="17510">MAFAVIRVRGHKNINKDIEDTMNMLRLTRINHCVIIPENAVMKGMLQKSKDFITWGEVSEETLAKMIKVRGKLMGDKPIDDEYVSQNSQFSSVDEFAKSVVNDEVKYASLKDVKPIFRLHPPRQGYEAVKKDVKTHGSLGYRGASINVLIEKML</sequence>
<comment type="caution">
    <text evidence="6">The sequence shown here is derived from an EMBL/GenBank/DDBJ whole genome shotgun (WGS) entry which is preliminary data.</text>
</comment>
<comment type="similarity">
    <text evidence="1 4">Belongs to the universal ribosomal protein uL30 family.</text>
</comment>
<dbReference type="Gene3D" id="3.30.1390.20">
    <property type="entry name" value="Ribosomal protein L30, ferredoxin-like fold domain"/>
    <property type="match status" value="1"/>
</dbReference>
<dbReference type="HAMAP" id="MF_01371_A">
    <property type="entry name" value="Ribosomal_uL30_A"/>
    <property type="match status" value="1"/>
</dbReference>
<protein>
    <recommendedName>
        <fullName evidence="4">Large ribosomal subunit protein uL30</fullName>
    </recommendedName>
</protein>
<dbReference type="AlphaFoldDB" id="A0A8J8TDV9"/>
<dbReference type="Proteomes" id="UP000752814">
    <property type="component" value="Unassembled WGS sequence"/>
</dbReference>
<evidence type="ECO:0000313" key="6">
    <source>
        <dbReference type="EMBL" id="TQS81165.1"/>
    </source>
</evidence>
<dbReference type="NCBIfam" id="NF004711">
    <property type="entry name" value="PRK06049.1"/>
    <property type="match status" value="1"/>
</dbReference>